<dbReference type="InterPro" id="IPR049483">
    <property type="entry name" value="FAF1_2-like_UAS"/>
</dbReference>
<evidence type="ECO:0000259" key="4">
    <source>
        <dbReference type="PROSITE" id="PS50033"/>
    </source>
</evidence>
<dbReference type="InterPro" id="IPR050730">
    <property type="entry name" value="UBX_domain-protein"/>
</dbReference>
<keyword evidence="3" id="KW-0472">Membrane</keyword>
<keyword evidence="3" id="KW-0812">Transmembrane</keyword>
<organism evidence="5 6">
    <name type="scientific">Ceratodon purpureus</name>
    <name type="common">Fire moss</name>
    <name type="synonym">Dicranum purpureum</name>
    <dbReference type="NCBI Taxonomy" id="3225"/>
    <lineage>
        <taxon>Eukaryota</taxon>
        <taxon>Viridiplantae</taxon>
        <taxon>Streptophyta</taxon>
        <taxon>Embryophyta</taxon>
        <taxon>Bryophyta</taxon>
        <taxon>Bryophytina</taxon>
        <taxon>Bryopsida</taxon>
        <taxon>Dicranidae</taxon>
        <taxon>Pseudoditrichales</taxon>
        <taxon>Ditrichaceae</taxon>
        <taxon>Ceratodon</taxon>
    </lineage>
</organism>
<dbReference type="InterPro" id="IPR036249">
    <property type="entry name" value="Thioredoxin-like_sf"/>
</dbReference>
<dbReference type="PANTHER" id="PTHR23322:SF1">
    <property type="entry name" value="FAS-ASSOCIATED FACTOR 2"/>
    <property type="match status" value="1"/>
</dbReference>
<name>A0A8T0J628_CERPU</name>
<proteinExistence type="predicted"/>
<evidence type="ECO:0000256" key="3">
    <source>
        <dbReference type="SAM" id="Phobius"/>
    </source>
</evidence>
<dbReference type="PANTHER" id="PTHR23322">
    <property type="entry name" value="FAS-ASSOCIATED PROTEIN"/>
    <property type="match status" value="1"/>
</dbReference>
<dbReference type="SUPFAM" id="SSF54236">
    <property type="entry name" value="Ubiquitin-like"/>
    <property type="match status" value="1"/>
</dbReference>
<evidence type="ECO:0000313" key="6">
    <source>
        <dbReference type="Proteomes" id="UP000822688"/>
    </source>
</evidence>
<dbReference type="SMART" id="SM00594">
    <property type="entry name" value="UAS"/>
    <property type="match status" value="1"/>
</dbReference>
<dbReference type="Proteomes" id="UP000822688">
    <property type="component" value="Chromosome 1"/>
</dbReference>
<dbReference type="SUPFAM" id="SSF52833">
    <property type="entry name" value="Thioredoxin-like"/>
    <property type="match status" value="1"/>
</dbReference>
<dbReference type="SMART" id="SM00166">
    <property type="entry name" value="UBX"/>
    <property type="match status" value="1"/>
</dbReference>
<dbReference type="GO" id="GO:0043130">
    <property type="term" value="F:ubiquitin binding"/>
    <property type="evidence" value="ECO:0007669"/>
    <property type="project" value="TreeGrafter"/>
</dbReference>
<evidence type="ECO:0000256" key="2">
    <source>
        <dbReference type="SAM" id="MobiDB-lite"/>
    </source>
</evidence>
<feature type="transmembrane region" description="Helical" evidence="3">
    <location>
        <begin position="150"/>
        <end position="173"/>
    </location>
</feature>
<gene>
    <name evidence="5" type="ORF">KC19_1G145200</name>
</gene>
<dbReference type="Pfam" id="PF00789">
    <property type="entry name" value="UBX"/>
    <property type="match status" value="1"/>
</dbReference>
<dbReference type="CDD" id="cd01767">
    <property type="entry name" value="UBX"/>
    <property type="match status" value="1"/>
</dbReference>
<dbReference type="Gene3D" id="3.10.20.90">
    <property type="entry name" value="Phosphatidylinositol 3-kinase Catalytic Subunit, Chain A, domain 1"/>
    <property type="match status" value="1"/>
</dbReference>
<keyword evidence="6" id="KW-1185">Reference proteome</keyword>
<protein>
    <recommendedName>
        <fullName evidence="4">UBX domain-containing protein</fullName>
    </recommendedName>
</protein>
<dbReference type="Gene3D" id="3.40.30.10">
    <property type="entry name" value="Glutaredoxin"/>
    <property type="match status" value="1"/>
</dbReference>
<feature type="compositionally biased region" description="Basic and acidic residues" evidence="2">
    <location>
        <begin position="373"/>
        <end position="401"/>
    </location>
</feature>
<accession>A0A8T0J628</accession>
<dbReference type="AlphaFoldDB" id="A0A8T0J628"/>
<dbReference type="CDD" id="cd14353">
    <property type="entry name" value="UBA_FAF"/>
    <property type="match status" value="1"/>
</dbReference>
<reference evidence="5" key="1">
    <citation type="submission" date="2020-06" db="EMBL/GenBank/DDBJ databases">
        <title>WGS assembly of Ceratodon purpureus strain R40.</title>
        <authorList>
            <person name="Carey S.B."/>
            <person name="Jenkins J."/>
            <person name="Shu S."/>
            <person name="Lovell J.T."/>
            <person name="Sreedasyam A."/>
            <person name="Maumus F."/>
            <person name="Tiley G.P."/>
            <person name="Fernandez-Pozo N."/>
            <person name="Barry K."/>
            <person name="Chen C."/>
            <person name="Wang M."/>
            <person name="Lipzen A."/>
            <person name="Daum C."/>
            <person name="Saski C.A."/>
            <person name="Payton A.C."/>
            <person name="Mcbreen J.C."/>
            <person name="Conrad R.E."/>
            <person name="Kollar L.M."/>
            <person name="Olsson S."/>
            <person name="Huttunen S."/>
            <person name="Landis J.B."/>
            <person name="Wickett N.J."/>
            <person name="Johnson M.G."/>
            <person name="Rensing S.A."/>
            <person name="Grimwood J."/>
            <person name="Schmutz J."/>
            <person name="Mcdaniel S.F."/>
        </authorList>
    </citation>
    <scope>NUCLEOTIDE SEQUENCE</scope>
    <source>
        <strain evidence="5">R40</strain>
    </source>
</reference>
<dbReference type="InterPro" id="IPR029071">
    <property type="entry name" value="Ubiquitin-like_domsf"/>
</dbReference>
<dbReference type="EMBL" id="CM026421">
    <property type="protein sequence ID" value="KAG0591047.1"/>
    <property type="molecule type" value="Genomic_DNA"/>
</dbReference>
<keyword evidence="3" id="KW-1133">Transmembrane helix</keyword>
<dbReference type="Pfam" id="PF21021">
    <property type="entry name" value="FAF1"/>
    <property type="match status" value="1"/>
</dbReference>
<dbReference type="PROSITE" id="PS50033">
    <property type="entry name" value="UBX"/>
    <property type="match status" value="1"/>
</dbReference>
<feature type="domain" description="UBX" evidence="4">
    <location>
        <begin position="436"/>
        <end position="514"/>
    </location>
</feature>
<dbReference type="Pfam" id="PF14555">
    <property type="entry name" value="UBA_4"/>
    <property type="match status" value="1"/>
</dbReference>
<dbReference type="Gene3D" id="1.10.8.10">
    <property type="entry name" value="DNA helicase RuvA subunit, C-terminal domain"/>
    <property type="match status" value="1"/>
</dbReference>
<dbReference type="CDD" id="cd02958">
    <property type="entry name" value="UAS"/>
    <property type="match status" value="1"/>
</dbReference>
<dbReference type="GO" id="GO:0005783">
    <property type="term" value="C:endoplasmic reticulum"/>
    <property type="evidence" value="ECO:0007669"/>
    <property type="project" value="TreeGrafter"/>
</dbReference>
<comment type="caution">
    <text evidence="5">The sequence shown here is derived from an EMBL/GenBank/DDBJ whole genome shotgun (WGS) entry which is preliminary data.</text>
</comment>
<evidence type="ECO:0000256" key="1">
    <source>
        <dbReference type="ARBA" id="ARBA00023054"/>
    </source>
</evidence>
<dbReference type="InterPro" id="IPR001012">
    <property type="entry name" value="UBX_dom"/>
</dbReference>
<evidence type="ECO:0000313" key="5">
    <source>
        <dbReference type="EMBL" id="KAG0591047.1"/>
    </source>
</evidence>
<feature type="region of interest" description="Disordered" evidence="2">
    <location>
        <begin position="370"/>
        <end position="401"/>
    </location>
</feature>
<sequence length="519" mass="57256">MADNETERQKLAYFQEITGVKDTSLSHQILEAYGWDLDSAVHAMVDKNTNVIPEYEESMRVVADVRHPDVLLGDGGVETGVGLGSGSSSDGRGDVLALADVVDDRSLFGRIGDGEHRDEAAGEVQGADGTTFVWRVVTLPFLILRGSYNLIHGVFGLGVLLAGGLLSAGLGVLRLTGVPSLAVEAGTLPNAAPIFSVPSGATEASNFLRAYERRYGENHPEFQAVSFMEALRRAGQEFKFLFVYLHAPQHANTPAFCETTLQNEAVVDFINANFIAWGADIHKTEGYQMSNSLNASTFPFCAVILGSTDQRISVVRQAEGFRTAGELMSTLQAVIEEQSDSLIAGRQEQEARDLNCRLREEQDEAYRIGLEADQERERRERAEEDRAARDRYDADKKKAQDDKEAAQAAYILARKEENLAQLRRDKALNLGPEPEGGADVTYVAVRLPNGERKERRFINTTKVQALYDYIESLNSFKADSFLLISNFPRVDYGTDKLDLTLKDAGLHPRTSLFVQVQEP</sequence>
<dbReference type="InterPro" id="IPR006577">
    <property type="entry name" value="UAS"/>
</dbReference>
<dbReference type="GO" id="GO:0036503">
    <property type="term" value="P:ERAD pathway"/>
    <property type="evidence" value="ECO:0007669"/>
    <property type="project" value="TreeGrafter"/>
</dbReference>
<keyword evidence="1" id="KW-0175">Coiled coil</keyword>